<gene>
    <name evidence="8" type="ORF">ACIP2Z_22775</name>
</gene>
<comment type="caution">
    <text evidence="8">The sequence shown here is derived from an EMBL/GenBank/DDBJ whole genome shotgun (WGS) entry which is preliminary data.</text>
</comment>
<dbReference type="SUPFAM" id="SSF52777">
    <property type="entry name" value="CoA-dependent acyltransferases"/>
    <property type="match status" value="6"/>
</dbReference>
<reference evidence="8 9" key="1">
    <citation type="submission" date="2024-10" db="EMBL/GenBank/DDBJ databases">
        <title>The Natural Products Discovery Center: Release of the First 8490 Sequenced Strains for Exploring Actinobacteria Biosynthetic Diversity.</title>
        <authorList>
            <person name="Kalkreuter E."/>
            <person name="Kautsar S.A."/>
            <person name="Yang D."/>
            <person name="Bader C.D."/>
            <person name="Teijaro C.N."/>
            <person name="Fluegel L."/>
            <person name="Davis C.M."/>
            <person name="Simpson J.R."/>
            <person name="Lauterbach L."/>
            <person name="Steele A.D."/>
            <person name="Gui C."/>
            <person name="Meng S."/>
            <person name="Li G."/>
            <person name="Viehrig K."/>
            <person name="Ye F."/>
            <person name="Su P."/>
            <person name="Kiefer A.F."/>
            <person name="Nichols A."/>
            <person name="Cepeda A.J."/>
            <person name="Yan W."/>
            <person name="Fan B."/>
            <person name="Jiang Y."/>
            <person name="Adhikari A."/>
            <person name="Zheng C.-J."/>
            <person name="Schuster L."/>
            <person name="Cowan T.M."/>
            <person name="Smanski M.J."/>
            <person name="Chevrette M.G."/>
            <person name="De Carvalho L.P.S."/>
            <person name="Shen B."/>
        </authorList>
    </citation>
    <scope>NUCLEOTIDE SEQUENCE [LARGE SCALE GENOMIC DNA]</scope>
    <source>
        <strain evidence="8 9">NPDC089932</strain>
    </source>
</reference>
<dbReference type="CDD" id="cd12117">
    <property type="entry name" value="A_NRPS_Srf_like"/>
    <property type="match status" value="1"/>
</dbReference>
<dbReference type="InterPro" id="IPR010060">
    <property type="entry name" value="NRPS_synth"/>
</dbReference>
<dbReference type="Gene3D" id="2.30.38.10">
    <property type="entry name" value="Luciferase, Domain 3"/>
    <property type="match status" value="2"/>
</dbReference>
<dbReference type="SUPFAM" id="SSF56801">
    <property type="entry name" value="Acetyl-CoA synthetase-like"/>
    <property type="match status" value="2"/>
</dbReference>
<dbReference type="Gene3D" id="3.30.559.30">
    <property type="entry name" value="Nonribosomal peptide synthetase, condensation domain"/>
    <property type="match status" value="3"/>
</dbReference>
<dbReference type="InterPro" id="IPR006162">
    <property type="entry name" value="Ppantetheine_attach_site"/>
</dbReference>
<evidence type="ECO:0000256" key="5">
    <source>
        <dbReference type="ARBA" id="ARBA00023194"/>
    </source>
</evidence>
<feature type="region of interest" description="Disordered" evidence="6">
    <location>
        <begin position="580"/>
        <end position="614"/>
    </location>
</feature>
<dbReference type="Gene3D" id="3.40.50.980">
    <property type="match status" value="4"/>
</dbReference>
<dbReference type="InterPro" id="IPR023213">
    <property type="entry name" value="CAT-like_dom_sf"/>
</dbReference>
<organism evidence="8 9">
    <name type="scientific">Streptomyces iakyrus</name>
    <dbReference type="NCBI Taxonomy" id="68219"/>
    <lineage>
        <taxon>Bacteria</taxon>
        <taxon>Bacillati</taxon>
        <taxon>Actinomycetota</taxon>
        <taxon>Actinomycetes</taxon>
        <taxon>Kitasatosporales</taxon>
        <taxon>Streptomycetaceae</taxon>
        <taxon>Streptomyces</taxon>
    </lineage>
</organism>
<dbReference type="NCBIfam" id="TIGR01720">
    <property type="entry name" value="NRPS-para261"/>
    <property type="match status" value="1"/>
</dbReference>
<keyword evidence="3" id="KW-0597">Phosphoprotein</keyword>
<evidence type="ECO:0000256" key="3">
    <source>
        <dbReference type="ARBA" id="ARBA00022553"/>
    </source>
</evidence>
<dbReference type="InterPro" id="IPR025110">
    <property type="entry name" value="AMP-bd_C"/>
</dbReference>
<dbReference type="InterPro" id="IPR045851">
    <property type="entry name" value="AMP-bd_C_sf"/>
</dbReference>
<evidence type="ECO:0000256" key="1">
    <source>
        <dbReference type="ARBA" id="ARBA00001957"/>
    </source>
</evidence>
<dbReference type="SUPFAM" id="SSF47336">
    <property type="entry name" value="ACP-like"/>
    <property type="match status" value="2"/>
</dbReference>
<proteinExistence type="predicted"/>
<dbReference type="PANTHER" id="PTHR45527">
    <property type="entry name" value="NONRIBOSOMAL PEPTIDE SYNTHETASE"/>
    <property type="match status" value="1"/>
</dbReference>
<keyword evidence="9" id="KW-1185">Reference proteome</keyword>
<sequence>MSDPNAYLTASTAQQGIWLAHQLDTGGTLYTCGVRLVLEGHLDIPSLRAAVRRALTEAESLRARFVAYEDELRLRLADVPGEPLPVVDLRAQPAGAEAAARAWTDHDLATPMDPGRGPLAAHTLLRLADDVAWLHLRYHHIVLDGYGQNLYLRRLADLYGALVAGRDPGPGPFAPLDHLLAEDQEYRLSARHAGDRAHWLREFGDTPAPVTLAGRTAAPSAAVLRSAARLSGERVSGLLDAVPGAASRWSLLVVAATAAYLHRLDGAREVVMGLPLAARVGRAAAVTPSMAVNVLPLRLTLDATTTFSQLVAQTRGRVSDAIGHQRYRGEELRAELGLRGLSHDLYAVSVNAVAFEETPAFAGLRVTRHQVMTGPVRDLSVVAVGTQDGSGGIRVEFEANPAVYDATELDRHRDRFTAYLDALARTPDEPVCRVEVLVGEERRLLHAWRDPGPDAPVPTGSLARLFERRAALHPGDTALVDADRILTYGELNARADRLARLLVARGLRPGDLVGVLMERSARLVVAILATLKAGAGYVPLHHAHPEERSRQILDDTAARLLLVDARTADHGAALAGDLPVIEADPDDENGGTGRTGETRETGEEDGAGDGAPADLGIDVPGDALAYVMFTSGSTGRPKGVAVTHAGVAAFALDRCWSDAVAECVVFHANHAFDASTYELWVPLLRGGRVVVAPAEPPTAAHIGRLITIHRATNFHATAGLFRVLAQEAPHIFAGLREISTGGDVVSADAVRALQRACPDLVIRSTYGPTETTAFATHIPFTAADPVPDAVPIGRPMDHTRAHVLDARLRPVPIGVPGELYLAGAGLARGYWRRSGATAERFTADPFGGPGERMYRTGDITRWRADGTLEYLERADDQVKVRGFRIEPGEVESALRRHPDVEQAVVLVREFGAPPPVGAGPARPPDGVDKRLVAYVVPPAGASFGPPPEELRAALAGQLPDYMVPAAVVVLDALPITANGKLDRAALPVPRFGAPTPGRAPRTPLEAVLCELFAEVLGVERAGIDDSFFQLGGHSLTATRLAGRVRSRLGLELEMRTLFDTPTVAALSRDLAGAKRVRPPLEPASPAAAAPRDPVPLSYAQRRLWFIAQLEGSNATYNMPLALRLTGALDRTALARALADVSDRHAPLRTVFPQGPDGLPHQRCLDGGETGPPLSVVESDPGELPGLLAAQAARGFDLTRQAPLRATLFAVAPAEHVLLLVVHHIAGDAWSVPPLLRDLSAAYAARRAGISADLPPLPVSYSDYTFWQRRLLGTAEDPDSLGEKQLAYWKTALEGLPQELALPFDRPRPQAASHRCGSVPLILDARLHDRIGRLARDAGASVFMVVQAAVAALLTRLGAGEDIPLGVPVAGRTEDALDDLVGFFVNTLVLRTDTSGDPTFRELLARVRECDLSAFAHQDLPFDRLVEALNPPRSLARHPLFQVMLAFRSVADAELRLPGLRVRREPLASPAVKFDLSFELAESFAPDGAAAGISGSVEYARDLFDECTAAAVARRLVRLLDAVTTDEGLRLGGIDILEPAERTRMLGVWNDTGRPLPADTVPDLFAAHAARTPQATALVFRDTELSYRELDDRVDRLTRRLARLGAGPERVVGIALPRSVELVVALLAVLRTGAAFLPLDPHLPPDRVAFMLEEAAPICVVTHEPFAAVPAHAGCTLLTADEPGPEAPGSPAGPGEPARVPFPTGGHPAYVIYTSGSTGRPKGVVVPREALANRLAWMQQRYPLGPGDRVLQKTPIGFDVSVWEFFWPLTQGATLVVAEPEGHKDPDYLADVIRERGVTVTHFVPSMLQAYLRAPRAAEPSPLRRVFCSGEALSPELEAAFLATVDAPLTNLYGPTETAVDVTAWDCRPAGATNAGPVPIGEAVSNTRLHVLDDRLGLVPPGVVGELYIAGVQLARGYVRRPGLTAERFVADPFAAAHGGSGQRMYRTGDLARRRPDGQLEYVGRVDDQVKVRGFRIEPGEVEAALLRHPGVARAAVVVRADGPGEPCLVGYVVPAGAGRAGGGTHRPGDGCDPADVRRSLRDMLPDYMVPAAVVVLDALPVTANGKLDRAALPAPGFTVAPGGRAPRTAHERTLCALFAELLAVDPVTVDDGFFDLGGDSILSIELVGRARAAGIGLTPGDVFRCPTVAELADVARDLTADGPPTGPGPEPGTGDLLPTPVMHWLRERGGPVDGFHQSVLVWTPPELDETGLVTALRTLVDHHDALRMHLGGDDTRWLPHIREAGTVDPARCLRTVHVAGAGDAELRGRVAAEAEAAARRLRPREGIVLQAVWFDAGRERHGQLLLTAHHLAVDAVSWRILLADLDAAWDAVAGGHRPAPAPVPTSLRSWAAALVAQSRTPERLAELPFWTALLEKAEPPLGARPLDPLTDLTETARSLTVALRPADTKPLLDQVTVAFRTDVPTVLLTGLSVALAVWHREGGRARDGSVLIDVEGHGREATLVPGADVSRTVGWFTSLHPVRLDAGLDDDTDRDDIRAGGPALGAALKRVKEQLRAVPDHGVGHGLLRHLNKDTAQALAALARPQILFNHLGRLTAADSRAPVAWRPVAAPPGLPHGMPGPAPAHVLEITTLVEDHGTGPCLRATLTWPGGLLTEPEVAALARLWLEALRGLTHHAQQPGAGGRSPSDLGLVSLSQEQIERLEQTWRTAR</sequence>
<name>A0ABW8FIH3_9ACTN</name>
<dbReference type="InterPro" id="IPR010071">
    <property type="entry name" value="AA_adenyl_dom"/>
</dbReference>
<dbReference type="Pfam" id="PF13193">
    <property type="entry name" value="AMP-binding_C"/>
    <property type="match status" value="2"/>
</dbReference>
<dbReference type="Pfam" id="PF00668">
    <property type="entry name" value="Condensation"/>
    <property type="match status" value="3"/>
</dbReference>
<evidence type="ECO:0000256" key="4">
    <source>
        <dbReference type="ARBA" id="ARBA00022737"/>
    </source>
</evidence>
<dbReference type="Gene3D" id="1.10.1200.10">
    <property type="entry name" value="ACP-like"/>
    <property type="match status" value="2"/>
</dbReference>
<comment type="cofactor">
    <cofactor evidence="1">
        <name>pantetheine 4'-phosphate</name>
        <dbReference type="ChEBI" id="CHEBI:47942"/>
    </cofactor>
</comment>
<dbReference type="SMART" id="SM00823">
    <property type="entry name" value="PKS_PP"/>
    <property type="match status" value="2"/>
</dbReference>
<keyword evidence="4" id="KW-0677">Repeat</keyword>
<dbReference type="InterPro" id="IPR020806">
    <property type="entry name" value="PKS_PP-bd"/>
</dbReference>
<evidence type="ECO:0000313" key="8">
    <source>
        <dbReference type="EMBL" id="MFJ4081768.1"/>
    </source>
</evidence>
<keyword evidence="2" id="KW-0596">Phosphopantetheine</keyword>
<feature type="domain" description="Carrier" evidence="7">
    <location>
        <begin position="999"/>
        <end position="1074"/>
    </location>
</feature>
<dbReference type="PROSITE" id="PS00455">
    <property type="entry name" value="AMP_BINDING"/>
    <property type="match status" value="2"/>
</dbReference>
<dbReference type="EMBL" id="JBIVGG010000010">
    <property type="protein sequence ID" value="MFJ4081768.1"/>
    <property type="molecule type" value="Genomic_DNA"/>
</dbReference>
<evidence type="ECO:0000313" key="9">
    <source>
        <dbReference type="Proteomes" id="UP001617511"/>
    </source>
</evidence>
<dbReference type="PANTHER" id="PTHR45527:SF1">
    <property type="entry name" value="FATTY ACID SYNTHASE"/>
    <property type="match status" value="1"/>
</dbReference>
<evidence type="ECO:0000259" key="7">
    <source>
        <dbReference type="PROSITE" id="PS50075"/>
    </source>
</evidence>
<dbReference type="InterPro" id="IPR000873">
    <property type="entry name" value="AMP-dep_synth/lig_dom"/>
</dbReference>
<dbReference type="Pfam" id="PF00550">
    <property type="entry name" value="PP-binding"/>
    <property type="match status" value="2"/>
</dbReference>
<dbReference type="InterPro" id="IPR009081">
    <property type="entry name" value="PP-bd_ACP"/>
</dbReference>
<dbReference type="RefSeq" id="WP_402073634.1">
    <property type="nucleotide sequence ID" value="NZ_JBIVGG010000010.1"/>
</dbReference>
<keyword evidence="5" id="KW-0045">Antibiotic biosynthesis</keyword>
<dbReference type="Pfam" id="PF00501">
    <property type="entry name" value="AMP-binding"/>
    <property type="match status" value="2"/>
</dbReference>
<protein>
    <submittedName>
        <fullName evidence="8">Amino acid adenylation domain-containing protein</fullName>
    </submittedName>
</protein>
<evidence type="ECO:0000256" key="2">
    <source>
        <dbReference type="ARBA" id="ARBA00022450"/>
    </source>
</evidence>
<dbReference type="Gene3D" id="3.30.300.30">
    <property type="match status" value="2"/>
</dbReference>
<dbReference type="PROSITE" id="PS00012">
    <property type="entry name" value="PHOSPHOPANTETHEINE"/>
    <property type="match status" value="2"/>
</dbReference>
<dbReference type="CDD" id="cd17646">
    <property type="entry name" value="A_NRPS_AB3403-like"/>
    <property type="match status" value="1"/>
</dbReference>
<accession>A0ABW8FIH3</accession>
<dbReference type="Proteomes" id="UP001617511">
    <property type="component" value="Unassembled WGS sequence"/>
</dbReference>
<dbReference type="InterPro" id="IPR036736">
    <property type="entry name" value="ACP-like_sf"/>
</dbReference>
<evidence type="ECO:0000256" key="6">
    <source>
        <dbReference type="SAM" id="MobiDB-lite"/>
    </source>
</evidence>
<dbReference type="InterPro" id="IPR020845">
    <property type="entry name" value="AMP-binding_CS"/>
</dbReference>
<dbReference type="InterPro" id="IPR001242">
    <property type="entry name" value="Condensation_dom"/>
</dbReference>
<dbReference type="NCBIfam" id="TIGR01733">
    <property type="entry name" value="AA-adenyl-dom"/>
    <property type="match status" value="2"/>
</dbReference>
<dbReference type="PROSITE" id="PS50075">
    <property type="entry name" value="CARRIER"/>
    <property type="match status" value="2"/>
</dbReference>
<dbReference type="CDD" id="cd19540">
    <property type="entry name" value="LCL_NRPS-like"/>
    <property type="match status" value="1"/>
</dbReference>
<feature type="domain" description="Carrier" evidence="7">
    <location>
        <begin position="2085"/>
        <end position="2159"/>
    </location>
</feature>
<dbReference type="Gene3D" id="3.30.559.10">
    <property type="entry name" value="Chloramphenicol acetyltransferase-like domain"/>
    <property type="match status" value="3"/>
</dbReference>